<accession>A0A813S150</accession>
<dbReference type="Proteomes" id="UP000682733">
    <property type="component" value="Unassembled WGS sequence"/>
</dbReference>
<protein>
    <submittedName>
        <fullName evidence="2">Uncharacterized protein</fullName>
    </submittedName>
</protein>
<dbReference type="AlphaFoldDB" id="A0A813S150"/>
<dbReference type="EMBL" id="CAJNOK010001494">
    <property type="protein sequence ID" value="CAF0814865.1"/>
    <property type="molecule type" value="Genomic_DNA"/>
</dbReference>
<comment type="caution">
    <text evidence="2">The sequence shown here is derived from an EMBL/GenBank/DDBJ whole genome shotgun (WGS) entry which is preliminary data.</text>
</comment>
<evidence type="ECO:0000313" key="5">
    <source>
        <dbReference type="EMBL" id="CAF3598844.1"/>
    </source>
</evidence>
<dbReference type="Proteomes" id="UP000663829">
    <property type="component" value="Unassembled WGS sequence"/>
</dbReference>
<evidence type="ECO:0000313" key="4">
    <source>
        <dbReference type="EMBL" id="CAF3573890.1"/>
    </source>
</evidence>
<proteinExistence type="predicted"/>
<name>A0A813S150_9BILA</name>
<gene>
    <name evidence="2" type="ORF">GPM918_LOCUS2934</name>
    <name evidence="3" type="ORF">OVA965_LOCUS5339</name>
    <name evidence="4" type="ORF">SRO942_LOCUS2934</name>
    <name evidence="5" type="ORF">TMI583_LOCUS5337</name>
</gene>
<dbReference type="OrthoDB" id="10033545at2759"/>
<sequence>MIILYTLIIVLSFQITINLSSDIEFDRLTVLTDALKKTIYNPDDTTKLSFQNVLNLGNDQFNLDDILRLFIQQYILSLIDTRIDLMPKDWMEKYPKYNKVILEINQFLELLNQRLLGQITIRDIRPLIDSITDEFFLDLKQLIHDIRTAAEQEDQTTTKDEL</sequence>
<dbReference type="EMBL" id="CAJNOQ010000340">
    <property type="protein sequence ID" value="CAF0789732.1"/>
    <property type="molecule type" value="Genomic_DNA"/>
</dbReference>
<dbReference type="EMBL" id="CAJOBA010001494">
    <property type="protein sequence ID" value="CAF3598844.1"/>
    <property type="molecule type" value="Genomic_DNA"/>
</dbReference>
<evidence type="ECO:0000313" key="6">
    <source>
        <dbReference type="Proteomes" id="UP000663829"/>
    </source>
</evidence>
<dbReference type="Proteomes" id="UP000681722">
    <property type="component" value="Unassembled WGS sequence"/>
</dbReference>
<dbReference type="Proteomes" id="UP000677228">
    <property type="component" value="Unassembled WGS sequence"/>
</dbReference>
<evidence type="ECO:0000313" key="2">
    <source>
        <dbReference type="EMBL" id="CAF0789732.1"/>
    </source>
</evidence>
<keyword evidence="1" id="KW-0732">Signal</keyword>
<evidence type="ECO:0000313" key="3">
    <source>
        <dbReference type="EMBL" id="CAF0814865.1"/>
    </source>
</evidence>
<keyword evidence="6" id="KW-1185">Reference proteome</keyword>
<feature type="signal peptide" evidence="1">
    <location>
        <begin position="1"/>
        <end position="20"/>
    </location>
</feature>
<organism evidence="2 6">
    <name type="scientific">Didymodactylos carnosus</name>
    <dbReference type="NCBI Taxonomy" id="1234261"/>
    <lineage>
        <taxon>Eukaryota</taxon>
        <taxon>Metazoa</taxon>
        <taxon>Spiralia</taxon>
        <taxon>Gnathifera</taxon>
        <taxon>Rotifera</taxon>
        <taxon>Eurotatoria</taxon>
        <taxon>Bdelloidea</taxon>
        <taxon>Philodinida</taxon>
        <taxon>Philodinidae</taxon>
        <taxon>Didymodactylos</taxon>
    </lineage>
</organism>
<feature type="chain" id="PRO_5035597375" evidence="1">
    <location>
        <begin position="21"/>
        <end position="162"/>
    </location>
</feature>
<evidence type="ECO:0000256" key="1">
    <source>
        <dbReference type="SAM" id="SignalP"/>
    </source>
</evidence>
<dbReference type="EMBL" id="CAJOBC010000340">
    <property type="protein sequence ID" value="CAF3573890.1"/>
    <property type="molecule type" value="Genomic_DNA"/>
</dbReference>
<reference evidence="2" key="1">
    <citation type="submission" date="2021-02" db="EMBL/GenBank/DDBJ databases">
        <authorList>
            <person name="Nowell W R."/>
        </authorList>
    </citation>
    <scope>NUCLEOTIDE SEQUENCE</scope>
</reference>